<feature type="domain" description="HTH araC/xylS-type" evidence="4">
    <location>
        <begin position="187"/>
        <end position="285"/>
    </location>
</feature>
<name>A0A3E3I0P9_9FIRM</name>
<dbReference type="GO" id="GO:0003700">
    <property type="term" value="F:DNA-binding transcription factor activity"/>
    <property type="evidence" value="ECO:0007669"/>
    <property type="project" value="InterPro"/>
</dbReference>
<dbReference type="PANTHER" id="PTHR43280">
    <property type="entry name" value="ARAC-FAMILY TRANSCRIPTIONAL REGULATOR"/>
    <property type="match status" value="1"/>
</dbReference>
<evidence type="ECO:0000313" key="6">
    <source>
        <dbReference type="Proteomes" id="UP000260812"/>
    </source>
</evidence>
<keyword evidence="6" id="KW-1185">Reference proteome</keyword>
<dbReference type="GeneID" id="97988657"/>
<dbReference type="Pfam" id="PF12833">
    <property type="entry name" value="HTH_18"/>
    <property type="match status" value="1"/>
</dbReference>
<dbReference type="InterPro" id="IPR009057">
    <property type="entry name" value="Homeodomain-like_sf"/>
</dbReference>
<dbReference type="SUPFAM" id="SSF51215">
    <property type="entry name" value="Regulatory protein AraC"/>
    <property type="match status" value="1"/>
</dbReference>
<evidence type="ECO:0000256" key="3">
    <source>
        <dbReference type="ARBA" id="ARBA00023163"/>
    </source>
</evidence>
<gene>
    <name evidence="5" type="ORF">DXC51_17715</name>
</gene>
<evidence type="ECO:0000256" key="2">
    <source>
        <dbReference type="ARBA" id="ARBA00023125"/>
    </source>
</evidence>
<evidence type="ECO:0000256" key="1">
    <source>
        <dbReference type="ARBA" id="ARBA00023015"/>
    </source>
</evidence>
<dbReference type="SMART" id="SM00342">
    <property type="entry name" value="HTH_ARAC"/>
    <property type="match status" value="1"/>
</dbReference>
<dbReference type="PANTHER" id="PTHR43280:SF2">
    <property type="entry name" value="HTH-TYPE TRANSCRIPTIONAL REGULATOR EXSA"/>
    <property type="match status" value="1"/>
</dbReference>
<dbReference type="EMBL" id="QVLV01000013">
    <property type="protein sequence ID" value="RGE57850.1"/>
    <property type="molecule type" value="Genomic_DNA"/>
</dbReference>
<keyword evidence="2" id="KW-0238">DNA-binding</keyword>
<dbReference type="Gene3D" id="1.10.10.60">
    <property type="entry name" value="Homeodomain-like"/>
    <property type="match status" value="2"/>
</dbReference>
<dbReference type="Proteomes" id="UP000260812">
    <property type="component" value="Unassembled WGS sequence"/>
</dbReference>
<protein>
    <submittedName>
        <fullName evidence="5">AraC family transcriptional regulator</fullName>
    </submittedName>
</protein>
<evidence type="ECO:0000259" key="4">
    <source>
        <dbReference type="PROSITE" id="PS01124"/>
    </source>
</evidence>
<accession>A0A3E3I0P9</accession>
<organism evidence="5 6">
    <name type="scientific">Eisenbergiella massiliensis</name>
    <dbReference type="NCBI Taxonomy" id="1720294"/>
    <lineage>
        <taxon>Bacteria</taxon>
        <taxon>Bacillati</taxon>
        <taxon>Bacillota</taxon>
        <taxon>Clostridia</taxon>
        <taxon>Lachnospirales</taxon>
        <taxon>Lachnospiraceae</taxon>
        <taxon>Eisenbergiella</taxon>
    </lineage>
</organism>
<dbReference type="InterPro" id="IPR020449">
    <property type="entry name" value="Tscrpt_reg_AraC-type_HTH"/>
</dbReference>
<dbReference type="PRINTS" id="PR00032">
    <property type="entry name" value="HTHARAC"/>
</dbReference>
<keyword evidence="1" id="KW-0805">Transcription regulation</keyword>
<keyword evidence="3" id="KW-0804">Transcription</keyword>
<dbReference type="SUPFAM" id="SSF46689">
    <property type="entry name" value="Homeodomain-like"/>
    <property type="match status" value="2"/>
</dbReference>
<dbReference type="AlphaFoldDB" id="A0A3E3I0P9"/>
<dbReference type="InterPro" id="IPR018060">
    <property type="entry name" value="HTH_AraC"/>
</dbReference>
<reference evidence="5" key="1">
    <citation type="submission" date="2018-08" db="EMBL/GenBank/DDBJ databases">
        <title>A genome reference for cultivated species of the human gut microbiota.</title>
        <authorList>
            <person name="Zou Y."/>
            <person name="Xue W."/>
            <person name="Luo G."/>
        </authorList>
    </citation>
    <scope>NUCLEOTIDE SEQUENCE [LARGE SCALE GENOMIC DNA]</scope>
    <source>
        <strain evidence="5">TF05-5AC</strain>
    </source>
</reference>
<proteinExistence type="predicted"/>
<comment type="caution">
    <text evidence="5">The sequence shown here is derived from an EMBL/GenBank/DDBJ whole genome shotgun (WGS) entry which is preliminary data.</text>
</comment>
<dbReference type="InterPro" id="IPR037923">
    <property type="entry name" value="HTH-like"/>
</dbReference>
<dbReference type="RefSeq" id="WP_021633927.1">
    <property type="nucleotide sequence ID" value="NZ_CANNOQ010000221.1"/>
</dbReference>
<sequence>MKAYEFTIDNPLEYVLTGKFEALSPNWMHETMELIDYELFVISKGPLYLSYQNQDFTVNTGETLLLPPGQPPANLRRGFRPSDCSFYWMHFTSSHPVTPVITEDGVTDTLSYLTENNIRLLIPQYCRTLNTEKIIVLMKQLQDAVRSQYDRLTINYMTTLILCEIHNQHIRQLNVSIPAKNQRQMFQDILDYIKRHIQENIRVADIAGHFGYNDKYLSHMFSSIAGMSLKRYIMKAKIDEANFMLTDTNMTILEISVALGFADSHNFMKFYKKMTGLTPSEYRNAFSKRMLYHK</sequence>
<evidence type="ECO:0000313" key="5">
    <source>
        <dbReference type="EMBL" id="RGE57850.1"/>
    </source>
</evidence>
<dbReference type="PROSITE" id="PS01124">
    <property type="entry name" value="HTH_ARAC_FAMILY_2"/>
    <property type="match status" value="1"/>
</dbReference>
<dbReference type="GO" id="GO:0043565">
    <property type="term" value="F:sequence-specific DNA binding"/>
    <property type="evidence" value="ECO:0007669"/>
    <property type="project" value="InterPro"/>
</dbReference>